<feature type="domain" description="CASPASE and TPR Repeat-Associated C-terminal" evidence="3">
    <location>
        <begin position="217"/>
        <end position="352"/>
    </location>
</feature>
<evidence type="ECO:0000313" key="4">
    <source>
        <dbReference type="EMBL" id="SDG82494.1"/>
    </source>
</evidence>
<dbReference type="AlphaFoldDB" id="A0A1G7XEC5"/>
<organism evidence="4 5">
    <name type="scientific">Pseudonocardia oroxyli</name>
    <dbReference type="NCBI Taxonomy" id="366584"/>
    <lineage>
        <taxon>Bacteria</taxon>
        <taxon>Bacillati</taxon>
        <taxon>Actinomycetota</taxon>
        <taxon>Actinomycetes</taxon>
        <taxon>Pseudonocardiales</taxon>
        <taxon>Pseudonocardiaceae</taxon>
        <taxon>Pseudonocardia</taxon>
    </lineage>
</organism>
<evidence type="ECO:0000259" key="2">
    <source>
        <dbReference type="Pfam" id="PF20269"/>
    </source>
</evidence>
<gene>
    <name evidence="4" type="ORF">SAMN05216377_115171</name>
</gene>
<keyword evidence="5" id="KW-1185">Reference proteome</keyword>
<dbReference type="Pfam" id="PF20269">
    <property type="entry name" value="CATRA-N"/>
    <property type="match status" value="1"/>
</dbReference>
<accession>A0A1G7XEC5</accession>
<keyword evidence="1" id="KW-0472">Membrane</keyword>
<feature type="transmembrane region" description="Helical" evidence="1">
    <location>
        <begin position="411"/>
        <end position="432"/>
    </location>
</feature>
<dbReference type="Pfam" id="PF20270">
    <property type="entry name" value="CATRA-C"/>
    <property type="match status" value="1"/>
</dbReference>
<evidence type="ECO:0000313" key="5">
    <source>
        <dbReference type="Proteomes" id="UP000198967"/>
    </source>
</evidence>
<dbReference type="EMBL" id="FNBE01000015">
    <property type="protein sequence ID" value="SDG82494.1"/>
    <property type="molecule type" value="Genomic_DNA"/>
</dbReference>
<dbReference type="RefSeq" id="WP_093088320.1">
    <property type="nucleotide sequence ID" value="NZ_FNBE01000015.1"/>
</dbReference>
<name>A0A1G7XEC5_PSEOR</name>
<dbReference type="InterPro" id="IPR046923">
    <property type="entry name" value="CATRA-C"/>
</dbReference>
<feature type="transmembrane region" description="Helical" evidence="1">
    <location>
        <begin position="473"/>
        <end position="494"/>
    </location>
</feature>
<evidence type="ECO:0000256" key="1">
    <source>
        <dbReference type="SAM" id="Phobius"/>
    </source>
</evidence>
<reference evidence="4 5" key="1">
    <citation type="submission" date="2016-10" db="EMBL/GenBank/DDBJ databases">
        <authorList>
            <person name="de Groot N.N."/>
        </authorList>
    </citation>
    <scope>NUCLEOTIDE SEQUENCE [LARGE SCALE GENOMIC DNA]</scope>
    <source>
        <strain evidence="4 5">CGMCC 4.3143</strain>
    </source>
</reference>
<dbReference type="OrthoDB" id="4149396at2"/>
<feature type="transmembrane region" description="Helical" evidence="1">
    <location>
        <begin position="444"/>
        <end position="467"/>
    </location>
</feature>
<sequence>MTPPLQAEALVVHLFVAADRPENEADLAYLHAVWQRCVDRWALTERVADLPADLGLRTGTGLLAGRKRPTADGSRTPHVQAALLRHEHDTYCLSVMREPVGATWTRLEREWESILNGLTAPTGLIGCAQVFLARLTGSGPPDPAQLSEAIRDRLPASLLAAGEWWRAGVTADPGFAVWEASERSDERALRRLVVVADADADDLLSSWTWVVGDRALPALGRYLLNAARLRHQLRLWGTTRSRTMAARNAADARVDRLLGLLDPATRGDPEVDALLSASVEIVSLQAGKVGLARTAAGLREMRRTVEIATANLSALGGETTLGPFADDRALGAWFSQQLADDETYLDAAKDRADQVAGLADQILQRRVQKDRERLQHRQERFNLGLTGTVGAILMLLAAIQSFEYAVPLPHLVQPAVVAALGAVALLASLLVLRVAAPGAWWSEVLVWVGAGLVGATAAWVVVSAVIGDAGAVLTWRWAAVGLLVGVACPAAAAIGRRAR</sequence>
<dbReference type="Proteomes" id="UP000198967">
    <property type="component" value="Unassembled WGS sequence"/>
</dbReference>
<evidence type="ECO:0000259" key="3">
    <source>
        <dbReference type="Pfam" id="PF20270"/>
    </source>
</evidence>
<feature type="domain" description="CASPASE and TPR Repeat-Associated N-terminal" evidence="2">
    <location>
        <begin position="9"/>
        <end position="212"/>
    </location>
</feature>
<protein>
    <submittedName>
        <fullName evidence="4">Uncharacterized protein</fullName>
    </submittedName>
</protein>
<feature type="transmembrane region" description="Helical" evidence="1">
    <location>
        <begin position="381"/>
        <end position="399"/>
    </location>
</feature>
<dbReference type="NCBIfam" id="NF038357">
    <property type="entry name" value="BN6_48550_fam"/>
    <property type="match status" value="1"/>
</dbReference>
<keyword evidence="1" id="KW-1133">Transmembrane helix</keyword>
<proteinExistence type="predicted"/>
<dbReference type="InterPro" id="IPR046922">
    <property type="entry name" value="CATRA-N"/>
</dbReference>
<keyword evidence="1" id="KW-0812">Transmembrane</keyword>